<accession>A0A1F7WRD0</accession>
<dbReference type="InterPro" id="IPR011006">
    <property type="entry name" value="CheY-like_superfamily"/>
</dbReference>
<name>A0A1F7WRD0_9BACT</name>
<dbReference type="EMBL" id="MGFH01000117">
    <property type="protein sequence ID" value="OGM05350.1"/>
    <property type="molecule type" value="Genomic_DNA"/>
</dbReference>
<gene>
    <name evidence="4" type="ORF">A2008_01135</name>
</gene>
<dbReference type="PANTHER" id="PTHR43395:SF10">
    <property type="entry name" value="CHEMOTAXIS PROTEIN CHEA"/>
    <property type="match status" value="1"/>
</dbReference>
<evidence type="ECO:0000313" key="4">
    <source>
        <dbReference type="EMBL" id="OGM05350.1"/>
    </source>
</evidence>
<dbReference type="InterPro" id="IPR036641">
    <property type="entry name" value="HPT_dom_sf"/>
</dbReference>
<evidence type="ECO:0000313" key="5">
    <source>
        <dbReference type="Proteomes" id="UP000178735"/>
    </source>
</evidence>
<dbReference type="Gene3D" id="3.40.50.2300">
    <property type="match status" value="1"/>
</dbReference>
<evidence type="ECO:0000256" key="1">
    <source>
        <dbReference type="PROSITE-ProRule" id="PRU00110"/>
    </source>
</evidence>
<dbReference type="CDD" id="cd00088">
    <property type="entry name" value="HPT"/>
    <property type="match status" value="1"/>
</dbReference>
<dbReference type="SUPFAM" id="SSF47226">
    <property type="entry name" value="Histidine-containing phosphotransfer domain, HPT domain"/>
    <property type="match status" value="1"/>
</dbReference>
<dbReference type="PROSITE" id="PS50894">
    <property type="entry name" value="HPT"/>
    <property type="match status" value="1"/>
</dbReference>
<feature type="modified residue" description="Phosphohistidine" evidence="1">
    <location>
        <position position="55"/>
    </location>
</feature>
<dbReference type="STRING" id="1817813.A2008_01135"/>
<dbReference type="GO" id="GO:0000160">
    <property type="term" value="P:phosphorelay signal transduction system"/>
    <property type="evidence" value="ECO:0007669"/>
    <property type="project" value="InterPro"/>
</dbReference>
<keyword evidence="1" id="KW-0597">Phosphoprotein</keyword>
<organism evidence="4 5">
    <name type="scientific">Candidatus Wallbacteria bacterium GWC2_49_35</name>
    <dbReference type="NCBI Taxonomy" id="1817813"/>
    <lineage>
        <taxon>Bacteria</taxon>
        <taxon>Candidatus Walliibacteriota</taxon>
    </lineage>
</organism>
<dbReference type="InterPro" id="IPR051315">
    <property type="entry name" value="Bact_Chemotaxis_CheA"/>
</dbReference>
<evidence type="ECO:0000256" key="2">
    <source>
        <dbReference type="SAM" id="MobiDB-lite"/>
    </source>
</evidence>
<dbReference type="InterPro" id="IPR008207">
    <property type="entry name" value="Sig_transdc_His_kin_Hpt_dom"/>
</dbReference>
<feature type="domain" description="HPt" evidence="3">
    <location>
        <begin position="16"/>
        <end position="112"/>
    </location>
</feature>
<sequence length="300" mass="33798">MNNEELFNDEEFIQLQLNYIDESIDKVADFVDKLLERSKCDIGGFDINDTFRLVHSLKGTAGTYGFAPISEVAAALENLLSLIREKKFILTIDTLSFIIDSLELIAESFNTIKTNYKKTKVLSSQQINCVEKFKNIILNYPVVYKLLFKSESVRPDSQTAHYKAKPPAADDAKPSGGAAGRKGKSTKTAVVAYNAKFTKNIVCRFLENKGYKVFETRSALEALDFICENGCDMLFTFQVLEKLNGRSLCAVMKLNDEFADVRVVFLTSDKNFKSDQLLIKPDHLIIIDDNLESNIGKLIR</sequence>
<dbReference type="SUPFAM" id="SSF52172">
    <property type="entry name" value="CheY-like"/>
    <property type="match status" value="1"/>
</dbReference>
<reference evidence="4 5" key="1">
    <citation type="journal article" date="2016" name="Nat. Commun.">
        <title>Thousands of microbial genomes shed light on interconnected biogeochemical processes in an aquifer system.</title>
        <authorList>
            <person name="Anantharaman K."/>
            <person name="Brown C.T."/>
            <person name="Hug L.A."/>
            <person name="Sharon I."/>
            <person name="Castelle C.J."/>
            <person name="Probst A.J."/>
            <person name="Thomas B.C."/>
            <person name="Singh A."/>
            <person name="Wilkins M.J."/>
            <person name="Karaoz U."/>
            <person name="Brodie E.L."/>
            <person name="Williams K.H."/>
            <person name="Hubbard S.S."/>
            <person name="Banfield J.F."/>
        </authorList>
    </citation>
    <scope>NUCLEOTIDE SEQUENCE [LARGE SCALE GENOMIC DNA]</scope>
</reference>
<dbReference type="PANTHER" id="PTHR43395">
    <property type="entry name" value="SENSOR HISTIDINE KINASE CHEA"/>
    <property type="match status" value="1"/>
</dbReference>
<dbReference type="Gene3D" id="1.20.120.160">
    <property type="entry name" value="HPT domain"/>
    <property type="match status" value="1"/>
</dbReference>
<dbReference type="AlphaFoldDB" id="A0A1F7WRD0"/>
<evidence type="ECO:0000259" key="3">
    <source>
        <dbReference type="PROSITE" id="PS50894"/>
    </source>
</evidence>
<dbReference type="Pfam" id="PF01627">
    <property type="entry name" value="Hpt"/>
    <property type="match status" value="1"/>
</dbReference>
<feature type="region of interest" description="Disordered" evidence="2">
    <location>
        <begin position="159"/>
        <end position="183"/>
    </location>
</feature>
<protein>
    <recommendedName>
        <fullName evidence="3">HPt domain-containing protein</fullName>
    </recommendedName>
</protein>
<dbReference type="Proteomes" id="UP000178735">
    <property type="component" value="Unassembled WGS sequence"/>
</dbReference>
<comment type="caution">
    <text evidence="4">The sequence shown here is derived from an EMBL/GenBank/DDBJ whole genome shotgun (WGS) entry which is preliminary data.</text>
</comment>
<proteinExistence type="predicted"/>